<evidence type="ECO:0000256" key="3">
    <source>
        <dbReference type="ARBA" id="ARBA00022729"/>
    </source>
</evidence>
<dbReference type="AlphaFoldDB" id="A0A199VSY2"/>
<evidence type="ECO:0000313" key="10">
    <source>
        <dbReference type="Proteomes" id="UP000092600"/>
    </source>
</evidence>
<evidence type="ECO:0000256" key="1">
    <source>
        <dbReference type="ARBA" id="ARBA00000032"/>
    </source>
</evidence>
<dbReference type="InterPro" id="IPR051558">
    <property type="entry name" value="Metallophosphoesterase_PAP"/>
</dbReference>
<keyword evidence="5 6" id="KW-0408">Iron</keyword>
<dbReference type="EMBL" id="LSRQ01000935">
    <property type="protein sequence ID" value="OAY80164.1"/>
    <property type="molecule type" value="Genomic_DNA"/>
</dbReference>
<sequence>MVTSISDTTMALVLILSILLVFCSAPAVAELARIDQPTKSDGSLSLLVVGDWGRRGNYNQSLVATQMGRIGEELDIDFVISTGDNFYENGLTGVNDTAFEESFSNIYTAKSLHKPWYTVLGNHDYRGDVLAQLSDAVRRIDPRFTCMRSFIVNAEIADFFFVDTTPFVNKYWTDPEDHHYDWREVSPRETYIENLSKDLDSALKESVATWKIVVGHHTMRSPIQYFTDGGGSKAWRGAFRPNSDMLQFFYDGQGFMSLRLSPLEANFVFYDAFGRVLYEWGLAKVVTRKLFHPAAM</sequence>
<keyword evidence="3 7" id="KW-0732">Signal</keyword>
<keyword evidence="4 5" id="KW-0378">Hydrolase</keyword>
<keyword evidence="6" id="KW-0479">Metal-binding</keyword>
<proteinExistence type="inferred from homology"/>
<dbReference type="InterPro" id="IPR024927">
    <property type="entry name" value="Acid_PPase"/>
</dbReference>
<comment type="catalytic activity">
    <reaction evidence="1 5">
        <text>a phosphate monoester + H2O = an alcohol + phosphate</text>
        <dbReference type="Rhea" id="RHEA:15017"/>
        <dbReference type="ChEBI" id="CHEBI:15377"/>
        <dbReference type="ChEBI" id="CHEBI:30879"/>
        <dbReference type="ChEBI" id="CHEBI:43474"/>
        <dbReference type="ChEBI" id="CHEBI:67140"/>
        <dbReference type="EC" id="3.1.3.2"/>
    </reaction>
</comment>
<feature type="binding site" evidence="6">
    <location>
        <position position="51"/>
    </location>
    <ligand>
        <name>Fe cation</name>
        <dbReference type="ChEBI" id="CHEBI:24875"/>
        <label>1</label>
    </ligand>
</feature>
<dbReference type="InterPro" id="IPR004843">
    <property type="entry name" value="Calcineurin-like_PHP"/>
</dbReference>
<dbReference type="GO" id="GO:0046872">
    <property type="term" value="F:metal ion binding"/>
    <property type="evidence" value="ECO:0007669"/>
    <property type="project" value="UniProtKB-KW"/>
</dbReference>
<dbReference type="Pfam" id="PF00149">
    <property type="entry name" value="Metallophos"/>
    <property type="match status" value="1"/>
</dbReference>
<feature type="chain" id="PRO_5008508446" description="Purple acid phosphatase" evidence="7">
    <location>
        <begin position="30"/>
        <end position="296"/>
    </location>
</feature>
<dbReference type="Gene3D" id="3.60.21.10">
    <property type="match status" value="2"/>
</dbReference>
<feature type="binding site" evidence="6">
    <location>
        <position position="84"/>
    </location>
    <ligand>
        <name>Fe cation</name>
        <dbReference type="ChEBI" id="CHEBI:24875"/>
        <label>1</label>
    </ligand>
</feature>
<evidence type="ECO:0000256" key="5">
    <source>
        <dbReference type="PIRNR" id="PIRNR000898"/>
    </source>
</evidence>
<evidence type="ECO:0000256" key="4">
    <source>
        <dbReference type="ARBA" id="ARBA00022801"/>
    </source>
</evidence>
<evidence type="ECO:0000256" key="6">
    <source>
        <dbReference type="PIRSR" id="PIRSR000898-1"/>
    </source>
</evidence>
<feature type="binding site" evidence="6">
    <location>
        <position position="87"/>
    </location>
    <ligand>
        <name>Fe cation</name>
        <dbReference type="ChEBI" id="CHEBI:24875"/>
        <label>1</label>
    </ligand>
</feature>
<dbReference type="EC" id="3.1.3.2" evidence="5"/>
<reference evidence="9 10" key="1">
    <citation type="journal article" date="2016" name="DNA Res.">
        <title>The draft genome of MD-2 pineapple using hybrid error correction of long reads.</title>
        <authorList>
            <person name="Redwan R.M."/>
            <person name="Saidin A."/>
            <person name="Kumar S.V."/>
        </authorList>
    </citation>
    <scope>NUCLEOTIDE SEQUENCE [LARGE SCALE GENOMIC DNA]</scope>
    <source>
        <strain evidence="10">cv. MD2</strain>
        <tissue evidence="9">Leaf</tissue>
    </source>
</reference>
<dbReference type="Proteomes" id="UP000092600">
    <property type="component" value="Unassembled WGS sequence"/>
</dbReference>
<gene>
    <name evidence="9" type="ORF">ACMD2_22364</name>
</gene>
<protein>
    <recommendedName>
        <fullName evidence="5">Purple acid phosphatase</fullName>
        <ecNumber evidence="5">3.1.3.2</ecNumber>
    </recommendedName>
</protein>
<evidence type="ECO:0000256" key="2">
    <source>
        <dbReference type="ARBA" id="ARBA00008723"/>
    </source>
</evidence>
<feature type="domain" description="Calcineurin-like phosphoesterase" evidence="8">
    <location>
        <begin position="46"/>
        <end position="227"/>
    </location>
</feature>
<organism evidence="9 10">
    <name type="scientific">Ananas comosus</name>
    <name type="common">Pineapple</name>
    <name type="synonym">Ananas ananas</name>
    <dbReference type="NCBI Taxonomy" id="4615"/>
    <lineage>
        <taxon>Eukaryota</taxon>
        <taxon>Viridiplantae</taxon>
        <taxon>Streptophyta</taxon>
        <taxon>Embryophyta</taxon>
        <taxon>Tracheophyta</taxon>
        <taxon>Spermatophyta</taxon>
        <taxon>Magnoliopsida</taxon>
        <taxon>Liliopsida</taxon>
        <taxon>Poales</taxon>
        <taxon>Bromeliaceae</taxon>
        <taxon>Bromelioideae</taxon>
        <taxon>Ananas</taxon>
    </lineage>
</organism>
<dbReference type="PANTHER" id="PTHR10161:SF14">
    <property type="entry name" value="TARTRATE-RESISTANT ACID PHOSPHATASE TYPE 5"/>
    <property type="match status" value="1"/>
</dbReference>
<comment type="caution">
    <text evidence="9">The sequence shown here is derived from an EMBL/GenBank/DDBJ whole genome shotgun (WGS) entry which is preliminary data.</text>
</comment>
<name>A0A199VSY2_ANACO</name>
<dbReference type="STRING" id="4615.A0A199VSY2"/>
<feature type="binding site" evidence="6">
    <location>
        <position position="216"/>
    </location>
    <ligand>
        <name>Fe cation</name>
        <dbReference type="ChEBI" id="CHEBI:24875"/>
        <label>2</label>
    </ligand>
</feature>
<dbReference type="PIRSF" id="PIRSF000898">
    <property type="entry name" value="Acid_Ptase_5"/>
    <property type="match status" value="1"/>
</dbReference>
<dbReference type="InterPro" id="IPR029052">
    <property type="entry name" value="Metallo-depent_PP-like"/>
</dbReference>
<evidence type="ECO:0000259" key="8">
    <source>
        <dbReference type="Pfam" id="PF00149"/>
    </source>
</evidence>
<comment type="similarity">
    <text evidence="2">Belongs to the metallophosphoesterase superfamily. Purple acid phosphatase family.</text>
</comment>
<accession>A0A199VSY2</accession>
<dbReference type="SUPFAM" id="SSF56300">
    <property type="entry name" value="Metallo-dependent phosphatases"/>
    <property type="match status" value="1"/>
</dbReference>
<feature type="binding site" evidence="6">
    <location>
        <position position="84"/>
    </location>
    <ligand>
        <name>Fe cation</name>
        <dbReference type="ChEBI" id="CHEBI:24875"/>
        <label>2</label>
    </ligand>
</feature>
<evidence type="ECO:0000256" key="7">
    <source>
        <dbReference type="SAM" id="SignalP"/>
    </source>
</evidence>
<dbReference type="GO" id="GO:0003993">
    <property type="term" value="F:acid phosphatase activity"/>
    <property type="evidence" value="ECO:0007669"/>
    <property type="project" value="UniProtKB-UniRule"/>
</dbReference>
<comment type="cofactor">
    <cofactor evidence="6">
        <name>Fe cation</name>
        <dbReference type="ChEBI" id="CHEBI:24875"/>
    </cofactor>
    <text evidence="6">Binds 2 iron ions per subunit.</text>
</comment>
<feature type="signal peptide" evidence="7">
    <location>
        <begin position="1"/>
        <end position="29"/>
    </location>
</feature>
<dbReference type="PANTHER" id="PTHR10161">
    <property type="entry name" value="TARTRATE-RESISTANT ACID PHOSPHATASE TYPE 5"/>
    <property type="match status" value="1"/>
</dbReference>
<feature type="binding site" evidence="6">
    <location>
        <position position="122"/>
    </location>
    <ligand>
        <name>Fe cation</name>
        <dbReference type="ChEBI" id="CHEBI:24875"/>
        <label>2</label>
    </ligand>
</feature>
<evidence type="ECO:0000313" key="9">
    <source>
        <dbReference type="EMBL" id="OAY80164.1"/>
    </source>
</evidence>